<evidence type="ECO:0000256" key="7">
    <source>
        <dbReference type="ARBA" id="ARBA00022676"/>
    </source>
</evidence>
<dbReference type="InterPro" id="IPR029044">
    <property type="entry name" value="Nucleotide-diphossugar_trans"/>
</dbReference>
<comment type="similarity">
    <text evidence="3">Belongs to the glycosyltransferase 2 family. OpgH subfamily.</text>
</comment>
<comment type="pathway">
    <text evidence="2">Glycan metabolism; osmoregulated periplasmic glucan (OPG) biosynthesis.</text>
</comment>
<evidence type="ECO:0000256" key="3">
    <source>
        <dbReference type="ARBA" id="ARBA00009337"/>
    </source>
</evidence>
<feature type="transmembrane region" description="Helical" evidence="12">
    <location>
        <begin position="24"/>
        <end position="45"/>
    </location>
</feature>
<evidence type="ECO:0000256" key="1">
    <source>
        <dbReference type="ARBA" id="ARBA00004429"/>
    </source>
</evidence>
<dbReference type="NCBIfam" id="NF003962">
    <property type="entry name" value="PRK05454.2-5"/>
    <property type="match status" value="1"/>
</dbReference>
<evidence type="ECO:0000256" key="12">
    <source>
        <dbReference type="SAM" id="Phobius"/>
    </source>
</evidence>
<dbReference type="RefSeq" id="WP_096363717.1">
    <property type="nucleotide sequence ID" value="NZ_AP018052.1"/>
</dbReference>
<accession>A0A1Z4VLQ8</accession>
<dbReference type="GO" id="GO:0005886">
    <property type="term" value="C:plasma membrane"/>
    <property type="evidence" value="ECO:0007669"/>
    <property type="project" value="UniProtKB-SubCell"/>
</dbReference>
<keyword evidence="8 14" id="KW-0808">Transferase</keyword>
<dbReference type="GO" id="GO:0016758">
    <property type="term" value="F:hexosyltransferase activity"/>
    <property type="evidence" value="ECO:0007669"/>
    <property type="project" value="TreeGrafter"/>
</dbReference>
<evidence type="ECO:0000256" key="8">
    <source>
        <dbReference type="ARBA" id="ARBA00022679"/>
    </source>
</evidence>
<dbReference type="PANTHER" id="PTHR43867">
    <property type="entry name" value="CELLULOSE SYNTHASE CATALYTIC SUBUNIT A [UDP-FORMING]"/>
    <property type="match status" value="1"/>
</dbReference>
<gene>
    <name evidence="14" type="ORF">FOKN1_0125</name>
</gene>
<evidence type="ECO:0000259" key="13">
    <source>
        <dbReference type="Pfam" id="PF13632"/>
    </source>
</evidence>
<feature type="domain" description="Glycosyltransferase 2-like" evidence="13">
    <location>
        <begin position="207"/>
        <end position="408"/>
    </location>
</feature>
<evidence type="ECO:0000256" key="9">
    <source>
        <dbReference type="ARBA" id="ARBA00022692"/>
    </source>
</evidence>
<dbReference type="Proteomes" id="UP000218765">
    <property type="component" value="Chromosome"/>
</dbReference>
<sequence>MTPPSQRSHGAARIWRAAAIRRRLLMLLLVTAQTAGATYIMLGVLPYQGSTLIEQALLALFAVLFAWISIGFWMAVFGFVIRRLGGDSRSLLARYPTAWLDNRELAPTAVVFPIYHEDVQRTFAGVRETYRDLAASGRLEAFEFFILSDSRDPDVWLEEQTAWYRLCEELDAHGRLHYRRRSINLNRKTGNIADFLRRWGSRYTYMIVMDADSLIGGDNLVRMVQLMQAAPQVGILQTSPRIVNAGTAYARLQQFGNHLYGPLFTAGLASLQLGDAVFWGHNAVIRVAPFMRHCGLRRLTGRGFLGGSVLSHDFVEAALMRRAGHEVWLEPELAQSFEESPPSLIDDLTRDRRWAYGNLQHLYFLFRPGLRLAHRFAFAQGIMAYLTSPLWFLFLVLATAEVTQFIIWPVDYFPESHQLHPLWPQWQPQWALRLVSSVLFVLFLPKLLAVIDLLLDRPRLRAMGGTVRILLGTGLELLLSVLLAPIRMLAHSRFVMETLFNLEIHWAGQNRTEELRWRSALRQHAPGSLLALGWAGFAFWLKPLFVFWSLPIALPLIFAAPISVWLSRYRNGLALRRSRLLLAPEESRLPTVLTRLEQPVLPAVNGLSPFELAIVDPWRNALHRQLARRGGDLAGRGEIRMTLVEQCRTGGPRALARWQRDWLAQDAPALQQLHEAAWSADAPTYWKQLIDGLCRTPALADAGGAAGRVPAEPQSWGA</sequence>
<organism evidence="14 15">
    <name type="scientific">Thiohalobacter thiocyanaticus</name>
    <dbReference type="NCBI Taxonomy" id="585455"/>
    <lineage>
        <taxon>Bacteria</taxon>
        <taxon>Pseudomonadati</taxon>
        <taxon>Pseudomonadota</taxon>
        <taxon>Gammaproteobacteria</taxon>
        <taxon>Thiohalobacterales</taxon>
        <taxon>Thiohalobacteraceae</taxon>
        <taxon>Thiohalobacter</taxon>
    </lineage>
</organism>
<name>A0A1Z4VLQ8_9GAMM</name>
<keyword evidence="9 12" id="KW-0812">Transmembrane</keyword>
<protein>
    <recommendedName>
        <fullName evidence="4">Glucans biosynthesis glucosyltransferase H</fullName>
    </recommendedName>
</protein>
<proteinExistence type="inferred from homology"/>
<keyword evidence="11 12" id="KW-0472">Membrane</keyword>
<dbReference type="InterPro" id="IPR050321">
    <property type="entry name" value="Glycosyltr_2/OpgH_subfam"/>
</dbReference>
<reference evidence="14 15" key="1">
    <citation type="submission" date="2017-05" db="EMBL/GenBank/DDBJ databases">
        <title>Thiocyanate degradation by Thiohalobacter thiocyanaticus FOKN1.</title>
        <authorList>
            <person name="Oshiki M."/>
            <person name="Fukushima T."/>
            <person name="Kawano S."/>
            <person name="Nakagawa J."/>
        </authorList>
    </citation>
    <scope>NUCLEOTIDE SEQUENCE [LARGE SCALE GENOMIC DNA]</scope>
    <source>
        <strain evidence="14 15">FOKN1</strain>
    </source>
</reference>
<evidence type="ECO:0000256" key="6">
    <source>
        <dbReference type="ARBA" id="ARBA00022519"/>
    </source>
</evidence>
<dbReference type="EMBL" id="AP018052">
    <property type="protein sequence ID" value="BAZ92530.1"/>
    <property type="molecule type" value="Genomic_DNA"/>
</dbReference>
<evidence type="ECO:0000256" key="5">
    <source>
        <dbReference type="ARBA" id="ARBA00022475"/>
    </source>
</evidence>
<dbReference type="CDD" id="cd04191">
    <property type="entry name" value="Glucan_BSP_MdoH"/>
    <property type="match status" value="1"/>
</dbReference>
<feature type="transmembrane region" description="Helical" evidence="12">
    <location>
        <begin position="545"/>
        <end position="567"/>
    </location>
</feature>
<dbReference type="Gene3D" id="3.90.550.10">
    <property type="entry name" value="Spore Coat Polysaccharide Biosynthesis Protein SpsA, Chain A"/>
    <property type="match status" value="1"/>
</dbReference>
<evidence type="ECO:0000256" key="11">
    <source>
        <dbReference type="ARBA" id="ARBA00023136"/>
    </source>
</evidence>
<keyword evidence="7" id="KW-0328">Glycosyltransferase</keyword>
<evidence type="ECO:0000256" key="10">
    <source>
        <dbReference type="ARBA" id="ARBA00022989"/>
    </source>
</evidence>
<dbReference type="AlphaFoldDB" id="A0A1Z4VLQ8"/>
<feature type="transmembrane region" description="Helical" evidence="12">
    <location>
        <begin position="57"/>
        <end position="81"/>
    </location>
</feature>
<keyword evidence="5" id="KW-1003">Cell membrane</keyword>
<dbReference type="Pfam" id="PF13632">
    <property type="entry name" value="Glyco_trans_2_3"/>
    <property type="match status" value="1"/>
</dbReference>
<dbReference type="SUPFAM" id="SSF53448">
    <property type="entry name" value="Nucleotide-diphospho-sugar transferases"/>
    <property type="match status" value="1"/>
</dbReference>
<keyword evidence="6" id="KW-0997">Cell inner membrane</keyword>
<dbReference type="KEGG" id="ttc:FOKN1_0125"/>
<dbReference type="InterPro" id="IPR001173">
    <property type="entry name" value="Glyco_trans_2-like"/>
</dbReference>
<comment type="subcellular location">
    <subcellularLocation>
        <location evidence="1">Cell inner membrane</location>
        <topology evidence="1">Multi-pass membrane protein</topology>
    </subcellularLocation>
</comment>
<keyword evidence="10 12" id="KW-1133">Transmembrane helix</keyword>
<dbReference type="NCBIfam" id="NF003958">
    <property type="entry name" value="PRK05454.2-1"/>
    <property type="match status" value="1"/>
</dbReference>
<evidence type="ECO:0000313" key="15">
    <source>
        <dbReference type="Proteomes" id="UP000218765"/>
    </source>
</evidence>
<feature type="transmembrane region" description="Helical" evidence="12">
    <location>
        <begin position="467"/>
        <end position="490"/>
    </location>
</feature>
<dbReference type="PANTHER" id="PTHR43867:SF5">
    <property type="entry name" value="GLUCANS BIOSYNTHESIS GLUCOSYLTRANSFERASE H"/>
    <property type="match status" value="1"/>
</dbReference>
<evidence type="ECO:0000256" key="2">
    <source>
        <dbReference type="ARBA" id="ARBA00005001"/>
    </source>
</evidence>
<evidence type="ECO:0000313" key="14">
    <source>
        <dbReference type="EMBL" id="BAZ92530.1"/>
    </source>
</evidence>
<keyword evidence="15" id="KW-1185">Reference proteome</keyword>
<evidence type="ECO:0000256" key="4">
    <source>
        <dbReference type="ARBA" id="ARBA00020585"/>
    </source>
</evidence>
<dbReference type="OrthoDB" id="9775281at2"/>
<feature type="transmembrane region" description="Helical" evidence="12">
    <location>
        <begin position="430"/>
        <end position="455"/>
    </location>
</feature>